<reference evidence="2" key="1">
    <citation type="journal article" date="2013" name="Genetics">
        <title>The draft genome and transcriptome of Panagrellus redivivus are shaped by the harsh demands of a free-living lifestyle.</title>
        <authorList>
            <person name="Srinivasan J."/>
            <person name="Dillman A.R."/>
            <person name="Macchietto M.G."/>
            <person name="Heikkinen L."/>
            <person name="Lakso M."/>
            <person name="Fracchia K.M."/>
            <person name="Antoshechkin I."/>
            <person name="Mortazavi A."/>
            <person name="Wong G."/>
            <person name="Sternberg P.W."/>
        </authorList>
    </citation>
    <scope>NUCLEOTIDE SEQUENCE [LARGE SCALE GENOMIC DNA]</scope>
    <source>
        <strain evidence="2">MT8872</strain>
    </source>
</reference>
<protein>
    <submittedName>
        <fullName evidence="3">Uncharacterized protein</fullName>
    </submittedName>
</protein>
<name>A0A7E4ZR67_PANRE</name>
<evidence type="ECO:0000313" key="2">
    <source>
        <dbReference type="Proteomes" id="UP000492821"/>
    </source>
</evidence>
<dbReference type="WBParaSite" id="Pan_g12248.t1">
    <property type="protein sequence ID" value="Pan_g12248.t1"/>
    <property type="gene ID" value="Pan_g12248"/>
</dbReference>
<dbReference type="Proteomes" id="UP000492821">
    <property type="component" value="Unassembled WGS sequence"/>
</dbReference>
<keyword evidence="2" id="KW-1185">Reference proteome</keyword>
<organism evidence="2 3">
    <name type="scientific">Panagrellus redivivus</name>
    <name type="common">Microworm</name>
    <dbReference type="NCBI Taxonomy" id="6233"/>
    <lineage>
        <taxon>Eukaryota</taxon>
        <taxon>Metazoa</taxon>
        <taxon>Ecdysozoa</taxon>
        <taxon>Nematoda</taxon>
        <taxon>Chromadorea</taxon>
        <taxon>Rhabditida</taxon>
        <taxon>Tylenchina</taxon>
        <taxon>Panagrolaimomorpha</taxon>
        <taxon>Panagrolaimoidea</taxon>
        <taxon>Panagrolaimidae</taxon>
        <taxon>Panagrellus</taxon>
    </lineage>
</organism>
<sequence length="84" mass="9843">MNQRCRITRSGIVPQQHPSPASPPIRQFRYLVRQLLHLRTIGYILPHRHSLREQPLRNDEYFFKKPVARSTVLATSPPNCQLTN</sequence>
<dbReference type="AlphaFoldDB" id="A0A7E4ZR67"/>
<proteinExistence type="predicted"/>
<feature type="region of interest" description="Disordered" evidence="1">
    <location>
        <begin position="1"/>
        <end position="24"/>
    </location>
</feature>
<evidence type="ECO:0000313" key="3">
    <source>
        <dbReference type="WBParaSite" id="Pan_g12248.t1"/>
    </source>
</evidence>
<evidence type="ECO:0000256" key="1">
    <source>
        <dbReference type="SAM" id="MobiDB-lite"/>
    </source>
</evidence>
<accession>A0A7E4ZR67</accession>
<reference evidence="3" key="2">
    <citation type="submission" date="2020-10" db="UniProtKB">
        <authorList>
            <consortium name="WormBaseParasite"/>
        </authorList>
    </citation>
    <scope>IDENTIFICATION</scope>
</reference>